<evidence type="ECO:0000313" key="2">
    <source>
        <dbReference type="EMBL" id="MCO6160461.1"/>
    </source>
</evidence>
<dbReference type="PROSITE" id="PS51257">
    <property type="entry name" value="PROKAR_LIPOPROTEIN"/>
    <property type="match status" value="1"/>
</dbReference>
<name>A0ABT1CI98_9PROT</name>
<feature type="compositionally biased region" description="Low complexity" evidence="1">
    <location>
        <begin position="249"/>
        <end position="259"/>
    </location>
</feature>
<dbReference type="SUPFAM" id="SSF48452">
    <property type="entry name" value="TPR-like"/>
    <property type="match status" value="1"/>
</dbReference>
<dbReference type="InterPro" id="IPR011990">
    <property type="entry name" value="TPR-like_helical_dom_sf"/>
</dbReference>
<sequence length="278" mass="29351">MNARHAALCIVMIGLAGCGGNAGKEVARTDQDYVNAMDVGRDSFDLTHADQARAQFETAYGRALLRDDLNAISDAGYNLAVADLAMGRAQSALQTVNRVHHDMVLRGDSTSPALDLVAMAAYCRLGRYAEASDLGRHIVTDNPALIERRAFFSGLASDGLGDTGGLAAALAAMPASLHPPMLEQADRAELSSRLAFRQGRFDDAELQARAAVALRRDRLDYRGMARALDCAAVAAQGAGQMSRAEAYRARAAQSRAQVAPGDHTSDGDTGSKADRSSG</sequence>
<evidence type="ECO:0000313" key="3">
    <source>
        <dbReference type="Proteomes" id="UP001523401"/>
    </source>
</evidence>
<accession>A0ABT1CI98</accession>
<dbReference type="RefSeq" id="WP_222546996.1">
    <property type="nucleotide sequence ID" value="NZ_BAPW01000015.1"/>
</dbReference>
<proteinExistence type="predicted"/>
<protein>
    <recommendedName>
        <fullName evidence="4">Pilus assembly protein TadD</fullName>
    </recommendedName>
</protein>
<dbReference type="EMBL" id="JAMXQU010000007">
    <property type="protein sequence ID" value="MCO6160461.1"/>
    <property type="molecule type" value="Genomic_DNA"/>
</dbReference>
<gene>
    <name evidence="2" type="ORF">NF685_10520</name>
</gene>
<comment type="caution">
    <text evidence="2">The sequence shown here is derived from an EMBL/GenBank/DDBJ whole genome shotgun (WGS) entry which is preliminary data.</text>
</comment>
<dbReference type="Proteomes" id="UP001523401">
    <property type="component" value="Unassembled WGS sequence"/>
</dbReference>
<keyword evidence="3" id="KW-1185">Reference proteome</keyword>
<evidence type="ECO:0008006" key="4">
    <source>
        <dbReference type="Google" id="ProtNLM"/>
    </source>
</evidence>
<feature type="compositionally biased region" description="Basic and acidic residues" evidence="1">
    <location>
        <begin position="263"/>
        <end position="278"/>
    </location>
</feature>
<reference evidence="2 3" key="1">
    <citation type="submission" date="2022-06" db="EMBL/GenBank/DDBJ databases">
        <title>Whole-genome of Asaia lannensis strain LMG 27011T.</title>
        <authorList>
            <person name="Sombolestani A."/>
        </authorList>
    </citation>
    <scope>NUCLEOTIDE SEQUENCE [LARGE SCALE GENOMIC DNA]</scope>
    <source>
        <strain evidence="2 3">NBRC 102526</strain>
    </source>
</reference>
<feature type="region of interest" description="Disordered" evidence="1">
    <location>
        <begin position="246"/>
        <end position="278"/>
    </location>
</feature>
<evidence type="ECO:0000256" key="1">
    <source>
        <dbReference type="SAM" id="MobiDB-lite"/>
    </source>
</evidence>
<organism evidence="2 3">
    <name type="scientific">Asaia lannensis NBRC 102526</name>
    <dbReference type="NCBI Taxonomy" id="1307926"/>
    <lineage>
        <taxon>Bacteria</taxon>
        <taxon>Pseudomonadati</taxon>
        <taxon>Pseudomonadota</taxon>
        <taxon>Alphaproteobacteria</taxon>
        <taxon>Acetobacterales</taxon>
        <taxon>Acetobacteraceae</taxon>
        <taxon>Asaia</taxon>
    </lineage>
</organism>